<organism evidence="1 2">
    <name type="scientific">Lactuca virosa</name>
    <dbReference type="NCBI Taxonomy" id="75947"/>
    <lineage>
        <taxon>Eukaryota</taxon>
        <taxon>Viridiplantae</taxon>
        <taxon>Streptophyta</taxon>
        <taxon>Embryophyta</taxon>
        <taxon>Tracheophyta</taxon>
        <taxon>Spermatophyta</taxon>
        <taxon>Magnoliopsida</taxon>
        <taxon>eudicotyledons</taxon>
        <taxon>Gunneridae</taxon>
        <taxon>Pentapetalae</taxon>
        <taxon>asterids</taxon>
        <taxon>campanulids</taxon>
        <taxon>Asterales</taxon>
        <taxon>Asteraceae</taxon>
        <taxon>Cichorioideae</taxon>
        <taxon>Cichorieae</taxon>
        <taxon>Lactucinae</taxon>
        <taxon>Lactuca</taxon>
    </lineage>
</organism>
<dbReference type="AlphaFoldDB" id="A0AAU9MGB0"/>
<proteinExistence type="predicted"/>
<evidence type="ECO:0000313" key="1">
    <source>
        <dbReference type="EMBL" id="CAH1423648.1"/>
    </source>
</evidence>
<comment type="caution">
    <text evidence="1">The sequence shown here is derived from an EMBL/GenBank/DDBJ whole genome shotgun (WGS) entry which is preliminary data.</text>
</comment>
<evidence type="ECO:0000313" key="2">
    <source>
        <dbReference type="Proteomes" id="UP001157418"/>
    </source>
</evidence>
<dbReference type="EMBL" id="CAKMRJ010001112">
    <property type="protein sequence ID" value="CAH1423648.1"/>
    <property type="molecule type" value="Genomic_DNA"/>
</dbReference>
<name>A0AAU9MGB0_9ASTR</name>
<sequence length="184" mass="20371">MITRLLGGLAGVGPGGASMMDEKQRVDCTRDSLYLSGDECGLFLHLAITNHIIAQAGELGEDLISLRRRFCEEFHQDTELMEPKRAGCRFHCPKKLSTSDISRTQTPPPSPPTAICFDFPLIVEGDAYAGYHFQLPLHHHPLSPPPSMFLPTPVPHQGYFIGLMSSKSTTISHHHRLAICEARK</sequence>
<keyword evidence="2" id="KW-1185">Reference proteome</keyword>
<accession>A0AAU9MGB0</accession>
<dbReference type="Proteomes" id="UP001157418">
    <property type="component" value="Unassembled WGS sequence"/>
</dbReference>
<gene>
    <name evidence="1" type="ORF">LVIROSA_LOCUS10918</name>
</gene>
<protein>
    <submittedName>
        <fullName evidence="1">Uncharacterized protein</fullName>
    </submittedName>
</protein>
<reference evidence="1 2" key="1">
    <citation type="submission" date="2022-01" db="EMBL/GenBank/DDBJ databases">
        <authorList>
            <person name="Xiong W."/>
            <person name="Schranz E."/>
        </authorList>
    </citation>
    <scope>NUCLEOTIDE SEQUENCE [LARGE SCALE GENOMIC DNA]</scope>
</reference>